<gene>
    <name evidence="9" type="ORF">BN1205_020060</name>
</gene>
<keyword evidence="3" id="KW-0547">Nucleotide-binding</keyword>
<feature type="compositionally biased region" description="Basic and acidic residues" evidence="6">
    <location>
        <begin position="1655"/>
        <end position="1672"/>
    </location>
</feature>
<feature type="compositionally biased region" description="Polar residues" evidence="6">
    <location>
        <begin position="2182"/>
        <end position="2196"/>
    </location>
</feature>
<proteinExistence type="predicted"/>
<evidence type="ECO:0000259" key="7">
    <source>
        <dbReference type="PROSITE" id="PS50011"/>
    </source>
</evidence>
<dbReference type="GO" id="GO:0005524">
    <property type="term" value="F:ATP binding"/>
    <property type="evidence" value="ECO:0007669"/>
    <property type="project" value="UniProtKB-KW"/>
</dbReference>
<evidence type="ECO:0000256" key="6">
    <source>
        <dbReference type="SAM" id="MobiDB-lite"/>
    </source>
</evidence>
<keyword evidence="1" id="KW-0723">Serine/threonine-protein kinase</keyword>
<accession>A0A0F7UYT0</accession>
<dbReference type="Gene3D" id="1.10.510.10">
    <property type="entry name" value="Transferase(Phosphotransferase) domain 1"/>
    <property type="match status" value="2"/>
</dbReference>
<keyword evidence="4 9" id="KW-0418">Kinase</keyword>
<name>A0A0F7UYT0_TOXGV</name>
<dbReference type="PANTHER" id="PTHR24353">
    <property type="entry name" value="CYCLIC NUCLEOTIDE-DEPENDENT PROTEIN KINASE"/>
    <property type="match status" value="1"/>
</dbReference>
<evidence type="ECO:0000256" key="3">
    <source>
        <dbReference type="ARBA" id="ARBA00022741"/>
    </source>
</evidence>
<dbReference type="InterPro" id="IPR011009">
    <property type="entry name" value="Kinase-like_dom_sf"/>
</dbReference>
<feature type="region of interest" description="Disordered" evidence="6">
    <location>
        <begin position="599"/>
        <end position="646"/>
    </location>
</feature>
<feature type="compositionally biased region" description="Polar residues" evidence="6">
    <location>
        <begin position="1795"/>
        <end position="1806"/>
    </location>
</feature>
<dbReference type="SMART" id="SM00133">
    <property type="entry name" value="S_TK_X"/>
    <property type="match status" value="1"/>
</dbReference>
<dbReference type="EMBL" id="LN714498">
    <property type="protein sequence ID" value="CEL75167.1"/>
    <property type="molecule type" value="Genomic_DNA"/>
</dbReference>
<organism evidence="9">
    <name type="scientific">Toxoplasma gondii (strain ATCC 50861 / VEG)</name>
    <dbReference type="NCBI Taxonomy" id="432359"/>
    <lineage>
        <taxon>Eukaryota</taxon>
        <taxon>Sar</taxon>
        <taxon>Alveolata</taxon>
        <taxon>Apicomplexa</taxon>
        <taxon>Conoidasida</taxon>
        <taxon>Coccidia</taxon>
        <taxon>Eucoccidiorida</taxon>
        <taxon>Eimeriorina</taxon>
        <taxon>Sarcocystidae</taxon>
        <taxon>Toxoplasma</taxon>
    </lineage>
</organism>
<dbReference type="InterPro" id="IPR000719">
    <property type="entry name" value="Prot_kinase_dom"/>
</dbReference>
<feature type="region of interest" description="Disordered" evidence="6">
    <location>
        <begin position="2168"/>
        <end position="2237"/>
    </location>
</feature>
<dbReference type="SMART" id="SM00220">
    <property type="entry name" value="S_TKc"/>
    <property type="match status" value="1"/>
</dbReference>
<feature type="compositionally biased region" description="Polar residues" evidence="6">
    <location>
        <begin position="369"/>
        <end position="381"/>
    </location>
</feature>
<dbReference type="Gene3D" id="3.30.200.20">
    <property type="entry name" value="Phosphorylase Kinase, domain 1"/>
    <property type="match status" value="2"/>
</dbReference>
<feature type="region of interest" description="Disordered" evidence="6">
    <location>
        <begin position="1148"/>
        <end position="1173"/>
    </location>
</feature>
<reference evidence="9" key="1">
    <citation type="journal article" date="2015" name="PLoS ONE">
        <title>Comprehensive Evaluation of Toxoplasma gondii VEG and Neospora caninum LIV Genomes with Tachyzoite Stage Transcriptome and Proteome Defines Novel Transcript Features.</title>
        <authorList>
            <person name="Ramaprasad A."/>
            <person name="Mourier T."/>
            <person name="Naeem R."/>
            <person name="Malas T.B."/>
            <person name="Moussa E."/>
            <person name="Panigrahi A."/>
            <person name="Vermont S.J."/>
            <person name="Otto T.D."/>
            <person name="Wastling J."/>
            <person name="Pain A."/>
        </authorList>
    </citation>
    <scope>NUCLEOTIDE SEQUENCE</scope>
    <source>
        <strain evidence="9">VEG</strain>
    </source>
</reference>
<feature type="region of interest" description="Disordered" evidence="6">
    <location>
        <begin position="369"/>
        <end position="389"/>
    </location>
</feature>
<dbReference type="Pfam" id="PF00069">
    <property type="entry name" value="Pkinase"/>
    <property type="match status" value="2"/>
</dbReference>
<feature type="region of interest" description="Disordered" evidence="6">
    <location>
        <begin position="287"/>
        <end position="328"/>
    </location>
</feature>
<dbReference type="PROSITE" id="PS00108">
    <property type="entry name" value="PROTEIN_KINASE_ST"/>
    <property type="match status" value="1"/>
</dbReference>
<feature type="region of interest" description="Disordered" evidence="6">
    <location>
        <begin position="1795"/>
        <end position="1814"/>
    </location>
</feature>
<dbReference type="GO" id="GO:0004691">
    <property type="term" value="F:cAMP-dependent protein kinase activity"/>
    <property type="evidence" value="ECO:0007669"/>
    <property type="project" value="TreeGrafter"/>
</dbReference>
<dbReference type="PROSITE" id="PS51285">
    <property type="entry name" value="AGC_KINASE_CTER"/>
    <property type="match status" value="1"/>
</dbReference>
<keyword evidence="2" id="KW-0808">Transferase</keyword>
<feature type="region of interest" description="Disordered" evidence="6">
    <location>
        <begin position="2107"/>
        <end position="2137"/>
    </location>
</feature>
<feature type="region of interest" description="Disordered" evidence="6">
    <location>
        <begin position="495"/>
        <end position="520"/>
    </location>
</feature>
<feature type="region of interest" description="Disordered" evidence="6">
    <location>
        <begin position="172"/>
        <end position="198"/>
    </location>
</feature>
<evidence type="ECO:0000313" key="9">
    <source>
        <dbReference type="EMBL" id="CEL75167.1"/>
    </source>
</evidence>
<evidence type="ECO:0000256" key="5">
    <source>
        <dbReference type="ARBA" id="ARBA00022840"/>
    </source>
</evidence>
<feature type="compositionally biased region" description="Polar residues" evidence="6">
    <location>
        <begin position="1066"/>
        <end position="1084"/>
    </location>
</feature>
<feature type="region of interest" description="Disordered" evidence="6">
    <location>
        <begin position="1057"/>
        <end position="1096"/>
    </location>
</feature>
<sequence>MMPVSECSVSERGVCKRSSLLRPARPSWRQSSSLPQCCAPFHLRTPREKQPAGISGRAGALSSSKFGMKNDDCQMRNICADRPCPADVAAPIETPADSANGRHRQSSHSAESQSVSFQQQLKLFCKKVSGRLGGGFLHKTFHMSTCLDHRTEKKTSFRRSLEFSGARKAIEDSEKKYSEIQQSSESPKSDLPGCRKHARTDEHNPVITLEGLRRLDGGHMDSHLRYVETSFMEAISSTTYERKQTATRLGLRMLEQQGSLRQVQTDVDFGSYASACDEISNAFGRLKTGGATPASEEMKPTPSDCPKSGSRPRSSSPNTCRSKGLPPQKSPKFSWCNDFNVSADLPAVFSSDTDSKSLHIQRFCPHTEMNNTSGHMLTDSRTSVERTTPRLRLSEDEQTERGTLLQRSDPCQPLDERCTMETFYRDNSQLLFQGSAAPDAVKNVSVSPAKRECWNQTRWQLESVGEQASITAETGNVLPVGCLRNRCRDRMLKEECHGGNDLPDDREQELTRDENDDTPWSVTAKQNALHYSEDSSTAFSSLTRVDTATTTVPSTPLQWQTTISSFSTLQSLHSLGSTTVARESSTLDRTCDLNSADLTSPSLPCSAPGSGSEDSQCSSNIREASPTYHPRFDSPSGSKEDLWDPDTMRNSVDTQLHSTAARGSYADTHCVIALAATAEDESTLGRNHLRPPIAHLDFHCPNGLEDCFDTNRSPRGELPPWEMVHDPGRTQERILSFEEGKRPEVSSRSQRALQIQSRLRGSCEGESRVETVRRLFRSLQLTVRDFELRETVGKCRFCHLPGPAMRLNETASLNDGRWVMPLSRCMRAHTCARTGTLGRVYLVRPKLSKRMSYTPLASQLGENGGWIDVASLAEESGLSPVGFKGCHSHCESPTSLEGGVCGSNELLENDEDDSPDRFRNCLQLLKAFPMALKVMKKRQVLALGQEKHVIAERKILQQLRHPFIVNMICSFQDRRHIYLLMEFVNGGELFSLLRSEGTLTENSARFYIAEIILALNYLHASMIVYRDLKPENILLDHIGHVKLVDFGFARSLDPLPPPTRSLPTDFGSTKSKSAARKLQNQSLSRAEAPPQGGGRGFGSFHGRADVLYQTESAAHSTFQEQAERLRVYSLKHGPDGEAVCLLSPFLVEPPRKHRNGSPRSRDPHEESETLASPSMVGGLGALPVQSQTVQLLRHTANKRAVGADGEPTKNVFPPYSSAFTFTGTEIDGSVAKEHGLCGFRHNTGGGGAEVTNGTMLETKIEKQALPGCGRAVKCGTSLAFIDTARSTCADTDKENPHFPASRTATLPYGAFDITPADVNQLDFGVKRNTPSHIFPSAEGCISSVPTGSLCGISSYPGCLSVSTSSHGFLSIPAVTSSDHRIPDALVASQSPRRVSQELYTPPLKGQLQSAQVHGHSHQHSENHCRHLTNFGPSQQTSLLSTPNYAGKCTSLSESHPLCELIYGKGKQGEGDIPGDGIPPNGESCFPFLALARPTGEHGIGPYESGSQSAQLMWNGQEKEKIEKRAASCSPTAWFSCHESDPSYPARRRSVLVTLYDTSEGTPGQRGKGRISDVGEGRRDSYGLAGSSESVDLEGPATRASSWSSIQLDPASTRAPLNQAEFDDDSEMELPGNGLTSCLRRGSLSRRETAPPFRPNADRKQVGDFRGDTDRDTPSTSPQSEVLTADMNRRKTVRKDSETMGSKVGDQSPPPTCSYHRLISSPETAPACVAATGRPGCSRNFAEKITFQSDETNPSEKCDSWQPCHPGCGLADSLWSVIRPHDRPLRQEQSLLLRTGNNRSSRVQDATVTGREESSLSLDGKILKAPQAGDATFGHSSDPSDAQSPKVVKTEFAEKDQSAAVRQLEPENCNRKTFPRNSEIVSYDTTHPSVTRLPGESAFATVSSYDGYSSPTGADSPVCRAPGDESGSLTFVGDLSTAVPLSPRDAATQFSSLSLPLYSTVSQCLPCAQLNTTPATGASVTAHSSASSNTCFLESVIDALRSPPAAARACELVRSSPGDARSSQLFSPVSLNAWTETRISSIASSPRLTVSRGSIHLRALTVGTPCKSKEPGVGTCESALRTSPNHSALTENLHDRCDSAVEVGQFVSASSPGSAPRMLLTSEETPNSREEFDSGSGNVGYQRELERLQGSGVGGFPCESSRRSCSLAKRRSPPCELSRDSSDNIPSKETGTKQAGRSAQARGHDVSWDGVKIQQAREMERGKDDKNPPTKPSEIDVLGSGDERERICLVHPPTAVNPQCFKRKSCSSARHHFQAECQEIRCKPREKEAPELLRAFTLCGTPEYLPPEVLLVKGHDCKADCWALGILVYEMLVGQTPFYHDNPQEMYENILRAPVPFSPCLSPIASDLVERLLRKSASNRPSMKSLTQHLFFTSVKFDWAAAAQGRLTPPFVPPVRSKMDTHMFDEYPESFGSEGASPTAQEDLWFQDF</sequence>
<feature type="compositionally biased region" description="Basic and acidic residues" evidence="6">
    <location>
        <begin position="2214"/>
        <end position="2227"/>
    </location>
</feature>
<feature type="domain" description="Protein kinase" evidence="7">
    <location>
        <begin position="2022"/>
        <end position="2391"/>
    </location>
</feature>
<feature type="compositionally biased region" description="Polar residues" evidence="6">
    <location>
        <begin position="612"/>
        <end position="622"/>
    </location>
</feature>
<feature type="compositionally biased region" description="Basic and acidic residues" evidence="6">
    <location>
        <begin position="495"/>
        <end position="513"/>
    </location>
</feature>
<evidence type="ECO:0000256" key="2">
    <source>
        <dbReference type="ARBA" id="ARBA00022679"/>
    </source>
</evidence>
<evidence type="ECO:0000259" key="8">
    <source>
        <dbReference type="PROSITE" id="PS51285"/>
    </source>
</evidence>
<dbReference type="SUPFAM" id="SSF56112">
    <property type="entry name" value="Protein kinase-like (PK-like)"/>
    <property type="match status" value="2"/>
</dbReference>
<feature type="region of interest" description="Disordered" evidence="6">
    <location>
        <begin position="1555"/>
        <end position="1711"/>
    </location>
</feature>
<evidence type="ECO:0000256" key="4">
    <source>
        <dbReference type="ARBA" id="ARBA00022777"/>
    </source>
</evidence>
<dbReference type="GO" id="GO:0005952">
    <property type="term" value="C:cAMP-dependent protein kinase complex"/>
    <property type="evidence" value="ECO:0007669"/>
    <property type="project" value="TreeGrafter"/>
</dbReference>
<dbReference type="InterPro" id="IPR008271">
    <property type="entry name" value="Ser/Thr_kinase_AS"/>
</dbReference>
<evidence type="ECO:0000256" key="1">
    <source>
        <dbReference type="ARBA" id="ARBA00022527"/>
    </source>
</evidence>
<protein>
    <submittedName>
        <fullName evidence="9">Protein kinase (Incomplete catalytic triad)</fullName>
    </submittedName>
</protein>
<keyword evidence="5" id="KW-0067">ATP-binding</keyword>
<feature type="domain" description="AGC-kinase C-terminal" evidence="8">
    <location>
        <begin position="2394"/>
        <end position="2448"/>
    </location>
</feature>
<feature type="region of interest" description="Disordered" evidence="6">
    <location>
        <begin position="90"/>
        <end position="114"/>
    </location>
</feature>
<feature type="domain" description="Protein kinase" evidence="7">
    <location>
        <begin position="826"/>
        <end position="1175"/>
    </location>
</feature>
<dbReference type="InterPro" id="IPR000961">
    <property type="entry name" value="AGC-kinase_C"/>
</dbReference>
<feature type="compositionally biased region" description="Low complexity" evidence="6">
    <location>
        <begin position="308"/>
        <end position="317"/>
    </location>
</feature>
<dbReference type="PANTHER" id="PTHR24353:SF37">
    <property type="entry name" value="CAMP-DEPENDENT PROTEIN KINASE CATALYTIC SUBUNIT PRKX"/>
    <property type="match status" value="1"/>
</dbReference>
<dbReference type="PROSITE" id="PS50011">
    <property type="entry name" value="PROTEIN_KINASE_DOM"/>
    <property type="match status" value="2"/>
</dbReference>
<feature type="compositionally biased region" description="Basic and acidic residues" evidence="6">
    <location>
        <begin position="1569"/>
        <end position="1580"/>
    </location>
</feature>